<proteinExistence type="predicted"/>
<name>A0AAX0WKX8_9BACT</name>
<evidence type="ECO:0000313" key="2">
    <source>
        <dbReference type="EMBL" id="PND02544.1"/>
    </source>
</evidence>
<feature type="transmembrane region" description="Helical" evidence="1">
    <location>
        <begin position="211"/>
        <end position="230"/>
    </location>
</feature>
<keyword evidence="1" id="KW-1133">Transmembrane helix</keyword>
<feature type="transmembrane region" description="Helical" evidence="1">
    <location>
        <begin position="141"/>
        <end position="158"/>
    </location>
</feature>
<accession>A0AAX0WKX8</accession>
<evidence type="ECO:0000256" key="1">
    <source>
        <dbReference type="SAM" id="Phobius"/>
    </source>
</evidence>
<evidence type="ECO:0008006" key="4">
    <source>
        <dbReference type="Google" id="ProtNLM"/>
    </source>
</evidence>
<keyword evidence="1" id="KW-0472">Membrane</keyword>
<feature type="transmembrane region" description="Helical" evidence="1">
    <location>
        <begin position="364"/>
        <end position="383"/>
    </location>
</feature>
<dbReference type="Proteomes" id="UP000236075">
    <property type="component" value="Unassembled WGS sequence"/>
</dbReference>
<sequence length="486" mass="55303">MQSAMLPCTMCRGQKRAAEGNDGGIKYWWILPFLSFFFSLNNQSFWIDECCTALCAMQQGMEGCWKKICEIGGSDAQMAFYYYLLFLWHHLTGAESEWMLRLFNIFWVFLSSWFFRKEPKALVILLISPFFVYYSNELRPYMLQIAASCAVSMLFWQVSRGEPVKFHVFFGSLFFLCLTSLTGVVWALGFAAAFMVMAFRQFGGRRFRRALLWWIFPFSGLGAYYLYTLFLGARAVSISSSWIVNACASMYELSGLAGMGPSRLELRMCMTPDALWNMNGLGAGMISGAILLAGSACGIILWNKRAERPLVPALLVLILLPGAVFLYGTEMMDFRFSGRHCAPLLPVLCLAWSLVASWDWSFPRIAQTILFLLMMIVWAVSDIRIRCNDLYGREDFRSAVSYCKLLQSSHVDILLLCNGAGKEFYGWIPGPLKDKWSDYKVIVVSRPSDYAAFLQSIESSGKYERSELCRGFVIYRRGGISQREGY</sequence>
<dbReference type="AlphaFoldDB" id="A0AAX0WKX8"/>
<organism evidence="2 3">
    <name type="scientific">Akkermansia muciniphila</name>
    <dbReference type="NCBI Taxonomy" id="239935"/>
    <lineage>
        <taxon>Bacteria</taxon>
        <taxon>Pseudomonadati</taxon>
        <taxon>Verrucomicrobiota</taxon>
        <taxon>Verrucomicrobiia</taxon>
        <taxon>Verrucomicrobiales</taxon>
        <taxon>Akkermansiaceae</taxon>
        <taxon>Akkermansia</taxon>
    </lineage>
</organism>
<keyword evidence="1" id="KW-0812">Transmembrane</keyword>
<feature type="transmembrane region" description="Helical" evidence="1">
    <location>
        <begin position="170"/>
        <end position="199"/>
    </location>
</feature>
<evidence type="ECO:0000313" key="3">
    <source>
        <dbReference type="Proteomes" id="UP000236075"/>
    </source>
</evidence>
<feature type="transmembrane region" description="Helical" evidence="1">
    <location>
        <begin position="98"/>
        <end position="115"/>
    </location>
</feature>
<protein>
    <recommendedName>
        <fullName evidence="4">Glycosyltransferase RgtA/B/C/D-like domain-containing protein</fullName>
    </recommendedName>
</protein>
<feature type="transmembrane region" description="Helical" evidence="1">
    <location>
        <begin position="281"/>
        <end position="303"/>
    </location>
</feature>
<reference evidence="2 3" key="1">
    <citation type="journal article" date="2017" name="BMC Genomics">
        <title>Genome sequencing of 39 Akkermansia muciniphila isolates reveals its population structure, genomic and functional diverisity, and global distribution in mammalian gut microbiotas.</title>
        <authorList>
            <person name="Guo X."/>
            <person name="Li S."/>
            <person name="Zhang J."/>
            <person name="Wu F."/>
            <person name="Li X."/>
            <person name="Wu D."/>
            <person name="Zhang M."/>
            <person name="Ou Z."/>
            <person name="Jie Z."/>
            <person name="Yan Q."/>
            <person name="Li P."/>
            <person name="Yi J."/>
            <person name="Peng Y."/>
        </authorList>
    </citation>
    <scope>NUCLEOTIDE SEQUENCE [LARGE SCALE GENOMIC DNA]</scope>
    <source>
        <strain evidence="2 3">GP28</strain>
    </source>
</reference>
<dbReference type="EMBL" id="PJLB01000008">
    <property type="protein sequence ID" value="PND02544.1"/>
    <property type="molecule type" value="Genomic_DNA"/>
</dbReference>
<feature type="transmembrane region" description="Helical" evidence="1">
    <location>
        <begin position="309"/>
        <end position="329"/>
    </location>
</feature>
<comment type="caution">
    <text evidence="2">The sequence shown here is derived from an EMBL/GenBank/DDBJ whole genome shotgun (WGS) entry which is preliminary data.</text>
</comment>
<gene>
    <name evidence="2" type="ORF">CXT95_07780</name>
</gene>
<dbReference type="RefSeq" id="WP_087393560.1">
    <property type="nucleotide sequence ID" value="NZ_JBCJEY010000014.1"/>
</dbReference>